<feature type="transmembrane region" description="Helical" evidence="7">
    <location>
        <begin position="78"/>
        <end position="99"/>
    </location>
</feature>
<evidence type="ECO:0000259" key="8">
    <source>
        <dbReference type="PROSITE" id="PS50893"/>
    </source>
</evidence>
<evidence type="ECO:0000256" key="5">
    <source>
        <dbReference type="ARBA" id="ARBA00022989"/>
    </source>
</evidence>
<evidence type="ECO:0000256" key="2">
    <source>
        <dbReference type="ARBA" id="ARBA00022692"/>
    </source>
</evidence>
<comment type="subcellular location">
    <subcellularLocation>
        <location evidence="1">Cell membrane</location>
        <topology evidence="1">Multi-pass membrane protein</topology>
    </subcellularLocation>
</comment>
<evidence type="ECO:0000256" key="3">
    <source>
        <dbReference type="ARBA" id="ARBA00022741"/>
    </source>
</evidence>
<evidence type="ECO:0000313" key="10">
    <source>
        <dbReference type="Proteomes" id="UP000576550"/>
    </source>
</evidence>
<sequence length="605" mass="69605">MDTKKGKQFKTLLKVLKFIYGNYTVLAVSRDFLFLFSTAAEIYGISVLGKFIDATTKILLEWNSFDFKSFLTSDSFKYLFLIFILWAVTHICNQIRGYLYVVIYEKTWSTTQSMIIGKVANSNLQDVEKKDFQDKVAFAPAYSIERIIDVYDNFSVLISNTVRLISAFVLITQSVGVSALLLALFVLPEAFFIHGERRDIKEFRDNSIGKLRFLAYVQDLALTISNFLELRVNNIFSFLKRRYDEEYDEYLNKYFIGQYSFFKSRAGLGVFSQFLKYIYVVYVLAISVLKKYSFGQFKALFDYVDVAFNSTSKITDSVSIIIINLEYIDEFFDLIEYEGFGDRYQGKIKLGKNTPLLEFKNLNFAYPDDPSVTVLKNISMKVEPGEKIAILGSDGSGKSTLVKILTGLYGVVDGGYFLDGNSTRELARGELKKKIAVVLQEFIDYHFSLKENIVISGQRKNVDNALYANVSKIAQVDRFKKSVGLDDASLLGKTFASGKELSPGYWQRLAISRMLYRNRQLFIMDEPFTYIDDVSAERILDGILKFLGEERSLIYITRSIRMLKKFDRIYYLHKGSIVESGSWEELIKKKGKLYKEFLLQDESIE</sequence>
<feature type="transmembrane region" description="Helical" evidence="7">
    <location>
        <begin position="270"/>
        <end position="289"/>
    </location>
</feature>
<dbReference type="SUPFAM" id="SSF52540">
    <property type="entry name" value="P-loop containing nucleoside triphosphate hydrolases"/>
    <property type="match status" value="1"/>
</dbReference>
<reference evidence="9 10" key="1">
    <citation type="journal article" date="2020" name="Biotechnol. Biofuels">
        <title>New insights from the biogas microbiome by comprehensive genome-resolved metagenomics of nearly 1600 species originating from multiple anaerobic digesters.</title>
        <authorList>
            <person name="Campanaro S."/>
            <person name="Treu L."/>
            <person name="Rodriguez-R L.M."/>
            <person name="Kovalovszki A."/>
            <person name="Ziels R.M."/>
            <person name="Maus I."/>
            <person name="Zhu X."/>
            <person name="Kougias P.G."/>
            <person name="Basile A."/>
            <person name="Luo G."/>
            <person name="Schluter A."/>
            <person name="Konstantinidis K.T."/>
            <person name="Angelidaki I."/>
        </authorList>
    </citation>
    <scope>NUCLEOTIDE SEQUENCE [LARGE SCALE GENOMIC DNA]</scope>
    <source>
        <strain evidence="9">AS05jafATM_89</strain>
    </source>
</reference>
<evidence type="ECO:0000256" key="7">
    <source>
        <dbReference type="SAM" id="Phobius"/>
    </source>
</evidence>
<dbReference type="InterPro" id="IPR027417">
    <property type="entry name" value="P-loop_NTPase"/>
</dbReference>
<keyword evidence="5 7" id="KW-1133">Transmembrane helix</keyword>
<dbReference type="PROSITE" id="PS50893">
    <property type="entry name" value="ABC_TRANSPORTER_2"/>
    <property type="match status" value="1"/>
</dbReference>
<organism evidence="9 10">
    <name type="scientific">Candidatus Dojkabacteria bacterium</name>
    <dbReference type="NCBI Taxonomy" id="2099670"/>
    <lineage>
        <taxon>Bacteria</taxon>
        <taxon>Candidatus Dojkabacteria</taxon>
    </lineage>
</organism>
<dbReference type="Gene3D" id="1.20.1560.10">
    <property type="entry name" value="ABC transporter type 1, transmembrane domain"/>
    <property type="match status" value="1"/>
</dbReference>
<dbReference type="GO" id="GO:0005524">
    <property type="term" value="F:ATP binding"/>
    <property type="evidence" value="ECO:0007669"/>
    <property type="project" value="UniProtKB-KW"/>
</dbReference>
<dbReference type="InterPro" id="IPR036640">
    <property type="entry name" value="ABC1_TM_sf"/>
</dbReference>
<dbReference type="InterPro" id="IPR003593">
    <property type="entry name" value="AAA+_ATPase"/>
</dbReference>
<proteinExistence type="predicted"/>
<keyword evidence="4 9" id="KW-0067">ATP-binding</keyword>
<dbReference type="CDD" id="cd03228">
    <property type="entry name" value="ABCC_MRP_Like"/>
    <property type="match status" value="1"/>
</dbReference>
<dbReference type="InterPro" id="IPR039421">
    <property type="entry name" value="Type_1_exporter"/>
</dbReference>
<dbReference type="PANTHER" id="PTHR24221:SF654">
    <property type="entry name" value="ATP-BINDING CASSETTE SUB-FAMILY B MEMBER 6"/>
    <property type="match status" value="1"/>
</dbReference>
<dbReference type="AlphaFoldDB" id="A0A832R992"/>
<accession>A0A832R992</accession>
<evidence type="ECO:0000256" key="1">
    <source>
        <dbReference type="ARBA" id="ARBA00004651"/>
    </source>
</evidence>
<dbReference type="SUPFAM" id="SSF90123">
    <property type="entry name" value="ABC transporter transmembrane region"/>
    <property type="match status" value="1"/>
</dbReference>
<dbReference type="SMART" id="SM00382">
    <property type="entry name" value="AAA"/>
    <property type="match status" value="1"/>
</dbReference>
<dbReference type="Proteomes" id="UP000576550">
    <property type="component" value="Unassembled WGS sequence"/>
</dbReference>
<evidence type="ECO:0000256" key="4">
    <source>
        <dbReference type="ARBA" id="ARBA00022840"/>
    </source>
</evidence>
<dbReference type="Pfam" id="PF00005">
    <property type="entry name" value="ABC_tran"/>
    <property type="match status" value="1"/>
</dbReference>
<dbReference type="InterPro" id="IPR003439">
    <property type="entry name" value="ABC_transporter-like_ATP-bd"/>
</dbReference>
<dbReference type="Gene3D" id="3.40.50.300">
    <property type="entry name" value="P-loop containing nucleotide triphosphate hydrolases"/>
    <property type="match status" value="1"/>
</dbReference>
<dbReference type="GO" id="GO:0016887">
    <property type="term" value="F:ATP hydrolysis activity"/>
    <property type="evidence" value="ECO:0007669"/>
    <property type="project" value="InterPro"/>
</dbReference>
<keyword evidence="6 7" id="KW-0472">Membrane</keyword>
<feature type="transmembrane region" description="Helical" evidence="7">
    <location>
        <begin position="164"/>
        <end position="192"/>
    </location>
</feature>
<keyword evidence="3" id="KW-0547">Nucleotide-binding</keyword>
<comment type="caution">
    <text evidence="9">The sequence shown here is derived from an EMBL/GenBank/DDBJ whole genome shotgun (WGS) entry which is preliminary data.</text>
</comment>
<dbReference type="PANTHER" id="PTHR24221">
    <property type="entry name" value="ATP-BINDING CASSETTE SUB-FAMILY B"/>
    <property type="match status" value="1"/>
</dbReference>
<dbReference type="GO" id="GO:0005886">
    <property type="term" value="C:plasma membrane"/>
    <property type="evidence" value="ECO:0007669"/>
    <property type="project" value="UniProtKB-SubCell"/>
</dbReference>
<keyword evidence="2 7" id="KW-0812">Transmembrane</keyword>
<dbReference type="GO" id="GO:0042626">
    <property type="term" value="F:ATPase-coupled transmembrane transporter activity"/>
    <property type="evidence" value="ECO:0007669"/>
    <property type="project" value="TreeGrafter"/>
</dbReference>
<gene>
    <name evidence="9" type="ORF">GX533_03420</name>
</gene>
<evidence type="ECO:0000313" key="9">
    <source>
        <dbReference type="EMBL" id="HHX99693.1"/>
    </source>
</evidence>
<evidence type="ECO:0000256" key="6">
    <source>
        <dbReference type="ARBA" id="ARBA00023136"/>
    </source>
</evidence>
<dbReference type="EMBL" id="DUTP01000006">
    <property type="protein sequence ID" value="HHX99693.1"/>
    <property type="molecule type" value="Genomic_DNA"/>
</dbReference>
<name>A0A832R992_9BACT</name>
<protein>
    <submittedName>
        <fullName evidence="9">ABC transporter ATP-binding protein</fullName>
    </submittedName>
</protein>
<feature type="domain" description="ABC transporter" evidence="8">
    <location>
        <begin position="357"/>
        <end position="599"/>
    </location>
</feature>